<dbReference type="EMBL" id="CP042435">
    <property type="protein sequence ID" value="QEC66135.1"/>
    <property type="molecule type" value="Genomic_DNA"/>
</dbReference>
<proteinExistence type="predicted"/>
<organism evidence="2 3">
    <name type="scientific">Panacibacter ginsenosidivorans</name>
    <dbReference type="NCBI Taxonomy" id="1813871"/>
    <lineage>
        <taxon>Bacteria</taxon>
        <taxon>Pseudomonadati</taxon>
        <taxon>Bacteroidota</taxon>
        <taxon>Chitinophagia</taxon>
        <taxon>Chitinophagales</taxon>
        <taxon>Chitinophagaceae</taxon>
        <taxon>Panacibacter</taxon>
    </lineage>
</organism>
<reference evidence="2 3" key="1">
    <citation type="journal article" date="2016" name="Int. J. Syst. Evol. Microbiol.">
        <title>Panacibacter ginsenosidivorans gen. nov., sp. nov., with ginsenoside converting activity isolated from soil of a ginseng field.</title>
        <authorList>
            <person name="Siddiqi M.Z."/>
            <person name="Muhammad Shafi S."/>
            <person name="Choi K.D."/>
            <person name="Im W.T."/>
        </authorList>
    </citation>
    <scope>NUCLEOTIDE SEQUENCE [LARGE SCALE GENOMIC DNA]</scope>
    <source>
        <strain evidence="2 3">Gsoil1550</strain>
    </source>
</reference>
<dbReference type="InterPro" id="IPR021782">
    <property type="entry name" value="DUF3347"/>
</dbReference>
<dbReference type="Pfam" id="PF11827">
    <property type="entry name" value="DUF3347"/>
    <property type="match status" value="1"/>
</dbReference>
<dbReference type="Proteomes" id="UP000321533">
    <property type="component" value="Chromosome"/>
</dbReference>
<dbReference type="AlphaFoldDB" id="A0A5B8V509"/>
<keyword evidence="3" id="KW-1185">Reference proteome</keyword>
<dbReference type="RefSeq" id="WP_147187935.1">
    <property type="nucleotide sequence ID" value="NZ_CP042435.1"/>
</dbReference>
<dbReference type="OrthoDB" id="5513217at2"/>
<feature type="domain" description="DUF3347" evidence="1">
    <location>
        <begin position="30"/>
        <end position="121"/>
    </location>
</feature>
<sequence>MKSLITTVVITLTTVFSVNAQKASLTLSPILSLYYNVKDALINSDAKTASVKAGDLAKTISSINFNSMPASGQSIFGSLKDKLVSDANRISENNDIEKQKAYFSSLSTNIYSLVKMVKLSDQPVYQAYCPMKKAYWLSNEAAIRNPYYGKQMLTCGKVSDIIK</sequence>
<gene>
    <name evidence="2" type="ORF">FRZ67_02000</name>
</gene>
<evidence type="ECO:0000313" key="2">
    <source>
        <dbReference type="EMBL" id="QEC66135.1"/>
    </source>
</evidence>
<name>A0A5B8V509_9BACT</name>
<protein>
    <submittedName>
        <fullName evidence="2">DUF3347 domain-containing protein</fullName>
    </submittedName>
</protein>
<dbReference type="KEGG" id="pgin:FRZ67_02000"/>
<evidence type="ECO:0000259" key="1">
    <source>
        <dbReference type="Pfam" id="PF11827"/>
    </source>
</evidence>
<accession>A0A5B8V509</accession>
<evidence type="ECO:0000313" key="3">
    <source>
        <dbReference type="Proteomes" id="UP000321533"/>
    </source>
</evidence>